<keyword evidence="1" id="KW-0732">Signal</keyword>
<feature type="signal peptide" evidence="1">
    <location>
        <begin position="1"/>
        <end position="22"/>
    </location>
</feature>
<evidence type="ECO:0008006" key="4">
    <source>
        <dbReference type="Google" id="ProtNLM"/>
    </source>
</evidence>
<evidence type="ECO:0000313" key="3">
    <source>
        <dbReference type="Proteomes" id="UP000515514"/>
    </source>
</evidence>
<sequence length="165" mass="18497">MNAMKKLIILMIALFGFQFSNAQGFGVSISAGYLSEIDNAGYSADILYHFDEKWGLATNVTIALNEIKEDKLTWFAADLNAHYKVFDELYLLAGGEYLSSTYTDRSSIGGFVFGETKFKETDFGINLGGGYKYVLVDNVSLFTEMKYVVIETGYFHARLGVQFDF</sequence>
<accession>A0A7G8PX22</accession>
<keyword evidence="3" id="KW-1185">Reference proteome</keyword>
<evidence type="ECO:0000313" key="2">
    <source>
        <dbReference type="EMBL" id="QNJ98888.1"/>
    </source>
</evidence>
<dbReference type="EMBL" id="CP052909">
    <property type="protein sequence ID" value="QNJ98888.1"/>
    <property type="molecule type" value="Genomic_DNA"/>
</dbReference>
<feature type="chain" id="PRO_5028878932" description="Outer membrane protein beta-barrel domain-containing protein" evidence="1">
    <location>
        <begin position="23"/>
        <end position="165"/>
    </location>
</feature>
<dbReference type="Gene3D" id="2.40.160.20">
    <property type="match status" value="1"/>
</dbReference>
<protein>
    <recommendedName>
        <fullName evidence="4">Outer membrane protein beta-barrel domain-containing protein</fullName>
    </recommendedName>
</protein>
<gene>
    <name evidence="2" type="ORF">ALE3EI_2349</name>
</gene>
<dbReference type="AlphaFoldDB" id="A0A7G8PX22"/>
<organism evidence="2 3">
    <name type="scientific">Constantimarinum furrinae</name>
    <dbReference type="NCBI Taxonomy" id="2562285"/>
    <lineage>
        <taxon>Bacteria</taxon>
        <taxon>Pseudomonadati</taxon>
        <taxon>Bacteroidota</taxon>
        <taxon>Flavobacteriia</taxon>
        <taxon>Flavobacteriales</taxon>
        <taxon>Flavobacteriaceae</taxon>
        <taxon>Altibacter/Constantimarinum group</taxon>
        <taxon>Constantimarinum</taxon>
    </lineage>
</organism>
<name>A0A7G8PX22_9FLAO</name>
<evidence type="ECO:0000256" key="1">
    <source>
        <dbReference type="SAM" id="SignalP"/>
    </source>
</evidence>
<dbReference type="Proteomes" id="UP000515514">
    <property type="component" value="Chromosome"/>
</dbReference>
<dbReference type="SUPFAM" id="SSF56925">
    <property type="entry name" value="OMPA-like"/>
    <property type="match status" value="1"/>
</dbReference>
<dbReference type="InterPro" id="IPR011250">
    <property type="entry name" value="OMP/PagP_B-barrel"/>
</dbReference>
<reference evidence="2 3" key="1">
    <citation type="submission" date="2020-04" db="EMBL/GenBank/DDBJ databases">
        <title>Genome sequence of Altibacter aquimarinus strain ALE3EI.</title>
        <authorList>
            <person name="Oh H.-M."/>
            <person name="Jang D."/>
        </authorList>
    </citation>
    <scope>NUCLEOTIDE SEQUENCE [LARGE SCALE GENOMIC DNA]</scope>
    <source>
        <strain evidence="2 3">ALE3EI</strain>
    </source>
</reference>
<dbReference type="KEGG" id="alti:ALE3EI_2349"/>
<proteinExistence type="predicted"/>